<evidence type="ECO:0000256" key="2">
    <source>
        <dbReference type="ARBA" id="ARBA00022884"/>
    </source>
</evidence>
<evidence type="ECO:0000313" key="6">
    <source>
        <dbReference type="EMBL" id="GAA96367.1"/>
    </source>
</evidence>
<dbReference type="PANTHER" id="PTHR14089:SF8">
    <property type="entry name" value="RNA-BINDING PROTEIN MRN1"/>
    <property type="match status" value="1"/>
</dbReference>
<dbReference type="InParanoid" id="G7E0K7"/>
<evidence type="ECO:0000256" key="3">
    <source>
        <dbReference type="PROSITE-ProRule" id="PRU00176"/>
    </source>
</evidence>
<dbReference type="Pfam" id="PF00076">
    <property type="entry name" value="RRM_1"/>
    <property type="match status" value="2"/>
</dbReference>
<dbReference type="InterPro" id="IPR000504">
    <property type="entry name" value="RRM_dom"/>
</dbReference>
<name>G7E0K7_MIXOS</name>
<dbReference type="PANTHER" id="PTHR14089">
    <property type="entry name" value="PRE-MRNA-SPLICING FACTOR RBM22"/>
    <property type="match status" value="1"/>
</dbReference>
<feature type="compositionally biased region" description="Low complexity" evidence="4">
    <location>
        <begin position="43"/>
        <end position="64"/>
    </location>
</feature>
<feature type="domain" description="RRM" evidence="5">
    <location>
        <begin position="485"/>
        <end position="566"/>
    </location>
</feature>
<dbReference type="eggNOG" id="KOG0118">
    <property type="taxonomic scope" value="Eukaryota"/>
</dbReference>
<evidence type="ECO:0000259" key="5">
    <source>
        <dbReference type="PROSITE" id="PS50102"/>
    </source>
</evidence>
<feature type="compositionally biased region" description="Polar residues" evidence="4">
    <location>
        <begin position="1"/>
        <end position="12"/>
    </location>
</feature>
<dbReference type="EMBL" id="BABT02000079">
    <property type="protein sequence ID" value="GAA96367.1"/>
    <property type="molecule type" value="Genomic_DNA"/>
</dbReference>
<evidence type="ECO:0000256" key="1">
    <source>
        <dbReference type="ARBA" id="ARBA00022737"/>
    </source>
</evidence>
<dbReference type="GO" id="GO:0003729">
    <property type="term" value="F:mRNA binding"/>
    <property type="evidence" value="ECO:0007669"/>
    <property type="project" value="TreeGrafter"/>
</dbReference>
<dbReference type="Proteomes" id="UP000009131">
    <property type="component" value="Unassembled WGS sequence"/>
</dbReference>
<dbReference type="InterPro" id="IPR035979">
    <property type="entry name" value="RBD_domain_sf"/>
</dbReference>
<dbReference type="FunCoup" id="G7E0K7">
    <property type="interactions" value="23"/>
</dbReference>
<dbReference type="SMART" id="SM00360">
    <property type="entry name" value="RRM"/>
    <property type="match status" value="4"/>
</dbReference>
<dbReference type="Gene3D" id="3.30.70.330">
    <property type="match status" value="4"/>
</dbReference>
<dbReference type="STRING" id="764103.G7E0K7"/>
<comment type="caution">
    <text evidence="6">The sequence shown here is derived from an EMBL/GenBank/DDBJ whole genome shotgun (WGS) entry which is preliminary data.</text>
</comment>
<dbReference type="PROSITE" id="PS50102">
    <property type="entry name" value="RRM"/>
    <property type="match status" value="4"/>
</dbReference>
<feature type="compositionally biased region" description="Low complexity" evidence="4">
    <location>
        <begin position="334"/>
        <end position="352"/>
    </location>
</feature>
<dbReference type="FunFam" id="3.30.70.330:FF:000120">
    <property type="entry name" value="Negative regulator of differentiation 1"/>
    <property type="match status" value="1"/>
</dbReference>
<keyword evidence="7" id="KW-1185">Reference proteome</keyword>
<feature type="domain" description="RRM" evidence="5">
    <location>
        <begin position="691"/>
        <end position="764"/>
    </location>
</feature>
<organism evidence="6 7">
    <name type="scientific">Mixia osmundae (strain CBS 9802 / IAM 14324 / JCM 22182 / KY 12970)</name>
    <dbReference type="NCBI Taxonomy" id="764103"/>
    <lineage>
        <taxon>Eukaryota</taxon>
        <taxon>Fungi</taxon>
        <taxon>Dikarya</taxon>
        <taxon>Basidiomycota</taxon>
        <taxon>Pucciniomycotina</taxon>
        <taxon>Mixiomycetes</taxon>
        <taxon>Mixiales</taxon>
        <taxon>Mixiaceae</taxon>
        <taxon>Mixia</taxon>
    </lineage>
</organism>
<evidence type="ECO:0000313" key="7">
    <source>
        <dbReference type="Proteomes" id="UP000009131"/>
    </source>
</evidence>
<feature type="compositionally biased region" description="Polar residues" evidence="4">
    <location>
        <begin position="90"/>
        <end position="134"/>
    </location>
</feature>
<feature type="region of interest" description="Disordered" evidence="4">
    <location>
        <begin position="766"/>
        <end position="826"/>
    </location>
</feature>
<feature type="domain" description="RRM" evidence="5">
    <location>
        <begin position="600"/>
        <end position="673"/>
    </location>
</feature>
<gene>
    <name evidence="6" type="primary">Mo03033</name>
    <name evidence="6" type="ORF">E5Q_03033</name>
</gene>
<dbReference type="GO" id="GO:0000398">
    <property type="term" value="P:mRNA splicing, via spliceosome"/>
    <property type="evidence" value="ECO:0007669"/>
    <property type="project" value="TreeGrafter"/>
</dbReference>
<feature type="region of interest" description="Disordered" evidence="4">
    <location>
        <begin position="331"/>
        <end position="356"/>
    </location>
</feature>
<evidence type="ECO:0000256" key="4">
    <source>
        <dbReference type="SAM" id="MobiDB-lite"/>
    </source>
</evidence>
<reference evidence="6 7" key="2">
    <citation type="journal article" date="2012" name="Open Biol.">
        <title>Characteristics of nucleosomes and linker DNA regions on the genome of the basidiomycete Mixia osmundae revealed by mono- and dinucleosome mapping.</title>
        <authorList>
            <person name="Nishida H."/>
            <person name="Kondo S."/>
            <person name="Matsumoto T."/>
            <person name="Suzuki Y."/>
            <person name="Yoshikawa H."/>
            <person name="Taylor T.D."/>
            <person name="Sugiyama J."/>
        </authorList>
    </citation>
    <scope>NUCLEOTIDE SEQUENCE [LARGE SCALE GENOMIC DNA]</scope>
    <source>
        <strain evidence="7">CBS 9802 / IAM 14324 / JCM 22182 / KY 12970</strain>
    </source>
</reference>
<dbReference type="FunFam" id="3.30.70.330:FF:000400">
    <property type="entry name" value="Negative regulator of differentiation 1"/>
    <property type="match status" value="1"/>
</dbReference>
<dbReference type="AlphaFoldDB" id="G7E0K7"/>
<dbReference type="OrthoDB" id="6407164at2759"/>
<dbReference type="GO" id="GO:0010468">
    <property type="term" value="P:regulation of gene expression"/>
    <property type="evidence" value="ECO:0007669"/>
    <property type="project" value="UniProtKB-ARBA"/>
</dbReference>
<dbReference type="InterPro" id="IPR012677">
    <property type="entry name" value="Nucleotide-bd_a/b_plait_sf"/>
</dbReference>
<feature type="region of interest" description="Disordered" evidence="4">
    <location>
        <begin position="269"/>
        <end position="290"/>
    </location>
</feature>
<dbReference type="HOGENOM" id="CLU_342908_0_0_1"/>
<proteinExistence type="predicted"/>
<dbReference type="GO" id="GO:0010494">
    <property type="term" value="C:cytoplasmic stress granule"/>
    <property type="evidence" value="ECO:0007669"/>
    <property type="project" value="TreeGrafter"/>
</dbReference>
<feature type="domain" description="RRM" evidence="5">
    <location>
        <begin position="394"/>
        <end position="467"/>
    </location>
</feature>
<reference evidence="6 7" key="1">
    <citation type="journal article" date="2011" name="J. Gen. Appl. Microbiol.">
        <title>Draft genome sequencing of the enigmatic basidiomycete Mixia osmundae.</title>
        <authorList>
            <person name="Nishida H."/>
            <person name="Nagatsuka Y."/>
            <person name="Sugiyama J."/>
        </authorList>
    </citation>
    <scope>NUCLEOTIDE SEQUENCE [LARGE SCALE GENOMIC DNA]</scope>
    <source>
        <strain evidence="7">CBS 9802 / IAM 14324 / JCM 22182 / KY 12970</strain>
    </source>
</reference>
<keyword evidence="1" id="KW-0677">Repeat</keyword>
<feature type="region of interest" description="Disordered" evidence="4">
    <location>
        <begin position="1"/>
        <end position="135"/>
    </location>
</feature>
<accession>G7E0K7</accession>
<dbReference type="SUPFAM" id="SSF54928">
    <property type="entry name" value="RNA-binding domain, RBD"/>
    <property type="match status" value="2"/>
</dbReference>
<sequence>MSGSPVTATVQAQGMPHDASQRTINPGQSSHASERSASRRRQQGSAQATPTTTAAAPSPTVSPADLAVSDPSNGHSRAASMPYQPAPRQLQDQPTQSNQPTVAHTAQAHSNGQAVHYATQSQQREPYYASTSEPYHQPYPSAVQYAHPQAALPSNVAPATVPVTSTVPSGVPAPVMQHMPSASSSTDSPYDHHAHGHYPHSGSAYQPYYPQPGHSHESTGYRSHQSGQAALPYSPGLRSASMGGMSLQAQQQAATAHYAGYPVQPIPSGASPSYEGGHRKSLSTATYPSYAGNTGHAPPLLASGTLADRAMPPAEDFGNMSISQSMQSGPLYTSYGSGELSSSGPGSPGRYSQAMLPGGGHPSMGYSYGAQLSPNAMNFPYYTPHPSPGQHSPRTVYVGALPSDAAVDELLSQVRFGPIESVRILPEKSCAFISFLDSHTASAFHSDAQMRRIQLHGTELKIGWGKPTSVPNNVYQAASRHNATRNVYIGHLGDDVTEQSLYDELSDFGPIDQVKIVRDRNIGFVHFLSIATAMQVVETLSEDKEWSGKRVSYGKDRCAYVPKNQQQQQAHNMQAAALAASAAGYAYNANMMYDANAGNRTVYLGNIHPDSTTEEICNTVRGGILQQIRYLPDKHIAFVTFVDANAAFAFFNASNYSGILLHNRRLKVGWGKHSGPCSPGISMAVQAGASRNLYIGNIDNFDEVTEEKLRHDFGVHGEIEQVNFVREKNCAFVNYTNIQASIKALDLMKAHPNYAALKISFGKDRCGNPARTAPMRPRPVVAEERGSSAIPEVRTGADLSQSATSSKGDETQTPTTESESPIETKQ</sequence>
<keyword evidence="2 3" id="KW-0694">RNA-binding</keyword>
<feature type="compositionally biased region" description="Low complexity" evidence="4">
    <location>
        <begin position="811"/>
        <end position="826"/>
    </location>
</feature>
<dbReference type="InterPro" id="IPR039171">
    <property type="entry name" value="Cwc2/Slt11"/>
</dbReference>
<feature type="region of interest" description="Disordered" evidence="4">
    <location>
        <begin position="171"/>
        <end position="235"/>
    </location>
</feature>
<protein>
    <recommendedName>
        <fullName evidence="5">RRM domain-containing protein</fullName>
    </recommendedName>
</protein>